<evidence type="ECO:0000313" key="4">
    <source>
        <dbReference type="Proteomes" id="UP000184330"/>
    </source>
</evidence>
<evidence type="ECO:0000256" key="1">
    <source>
        <dbReference type="SAM" id="SignalP"/>
    </source>
</evidence>
<dbReference type="GO" id="GO:0016787">
    <property type="term" value="F:hydrolase activity"/>
    <property type="evidence" value="ECO:0007669"/>
    <property type="project" value="UniProtKB-KW"/>
</dbReference>
<dbReference type="AlphaFoldDB" id="A0A1L7XUB7"/>
<dbReference type="STRING" id="576137.A0A1L7XUB7"/>
<organism evidence="3 4">
    <name type="scientific">Phialocephala subalpina</name>
    <dbReference type="NCBI Taxonomy" id="576137"/>
    <lineage>
        <taxon>Eukaryota</taxon>
        <taxon>Fungi</taxon>
        <taxon>Dikarya</taxon>
        <taxon>Ascomycota</taxon>
        <taxon>Pezizomycotina</taxon>
        <taxon>Leotiomycetes</taxon>
        <taxon>Helotiales</taxon>
        <taxon>Mollisiaceae</taxon>
        <taxon>Phialocephala</taxon>
        <taxon>Phialocephala fortinii species complex</taxon>
    </lineage>
</organism>
<accession>A0A1L7XUB7</accession>
<dbReference type="InterPro" id="IPR052988">
    <property type="entry name" value="Oryzine_lactonohydrolase"/>
</dbReference>
<keyword evidence="3" id="KW-0378">Hydrolase</keyword>
<keyword evidence="1" id="KW-0732">Signal</keyword>
<dbReference type="PANTHER" id="PTHR47064">
    <property type="entry name" value="PUTATIVE (AFU_ORTHOLOGUE AFUA_1G08990)-RELATED"/>
    <property type="match status" value="1"/>
</dbReference>
<feature type="chain" id="PRO_5012431126" evidence="1">
    <location>
        <begin position="24"/>
        <end position="405"/>
    </location>
</feature>
<dbReference type="InterPro" id="IPR013658">
    <property type="entry name" value="SGL"/>
</dbReference>
<dbReference type="InterPro" id="IPR011042">
    <property type="entry name" value="6-blade_b-propeller_TolB-like"/>
</dbReference>
<evidence type="ECO:0000259" key="2">
    <source>
        <dbReference type="Pfam" id="PF08450"/>
    </source>
</evidence>
<name>A0A1L7XUB7_9HELO</name>
<gene>
    <name evidence="3" type="ORF">PAC_18518</name>
</gene>
<feature type="signal peptide" evidence="1">
    <location>
        <begin position="1"/>
        <end position="23"/>
    </location>
</feature>
<keyword evidence="4" id="KW-1185">Reference proteome</keyword>
<dbReference type="SUPFAM" id="SSF63829">
    <property type="entry name" value="Calcium-dependent phosphotriesterase"/>
    <property type="match status" value="1"/>
</dbReference>
<dbReference type="Proteomes" id="UP000184330">
    <property type="component" value="Unassembled WGS sequence"/>
</dbReference>
<dbReference type="EMBL" id="FJOG01000057">
    <property type="protein sequence ID" value="CZR68619.1"/>
    <property type="molecule type" value="Genomic_DNA"/>
</dbReference>
<evidence type="ECO:0000313" key="3">
    <source>
        <dbReference type="EMBL" id="CZR68619.1"/>
    </source>
</evidence>
<sequence>MTLFTSLLLAYLSIATDSYLVLAEPIAPSSIVELDCGPGIVCINGYGAVLPFPFNRSDGGEKSTYGDTNATNVPGFDKINDYHFVSFDDKFKRLLGGDATYEFMFTVADVTHEVNTPNCTQGPVWIKDRNWILFTQVAEYWQYRIDLNYHPPTLQQYSASPPIYSADGGSFHEGLAYFVSPGGGGQVPSVVTYNASSNEATTILNNYRGVAFNGLDDIVVDPNGNVFFTDPWFGYLDDFNPTPPVLTPGVWFFNTSSGSSKLLDGTLQEPNGIVASPDWSTVYVSDTGVNSGRPPTFHPTGPRTIYAYDTDLSTGSLLNKRTFFINDERDPDGMKIDVLGNLWTASGRGADVIDPAGNLIGKVQTNFTVTNLVFTGDNLRDLWLVGLGGVAKVHLAERGNRITKI</sequence>
<feature type="domain" description="SMP-30/Gluconolactonase/LRE-like region" evidence="2">
    <location>
        <begin position="120"/>
        <end position="384"/>
    </location>
</feature>
<dbReference type="PANTHER" id="PTHR47064:SF2">
    <property type="entry name" value="SMP-30_GLUCONOLACTONASE_LRE-LIKE REGION DOMAIN-CONTAINING PROTEIN-RELATED"/>
    <property type="match status" value="1"/>
</dbReference>
<dbReference type="OrthoDB" id="423498at2759"/>
<proteinExistence type="predicted"/>
<reference evidence="3 4" key="1">
    <citation type="submission" date="2016-03" db="EMBL/GenBank/DDBJ databases">
        <authorList>
            <person name="Ploux O."/>
        </authorList>
    </citation>
    <scope>NUCLEOTIDE SEQUENCE [LARGE SCALE GENOMIC DNA]</scope>
    <source>
        <strain evidence="3 4">UAMH 11012</strain>
    </source>
</reference>
<dbReference type="Gene3D" id="2.120.10.30">
    <property type="entry name" value="TolB, C-terminal domain"/>
    <property type="match status" value="1"/>
</dbReference>
<dbReference type="Pfam" id="PF08450">
    <property type="entry name" value="SGL"/>
    <property type="match status" value="1"/>
</dbReference>
<protein>
    <submittedName>
        <fullName evidence="3">Related to lactonohydrolase</fullName>
    </submittedName>
</protein>